<dbReference type="Gene3D" id="3.30.1240.10">
    <property type="match status" value="1"/>
</dbReference>
<dbReference type="GO" id="GO:0016791">
    <property type="term" value="F:phosphatase activity"/>
    <property type="evidence" value="ECO:0007669"/>
    <property type="project" value="TreeGrafter"/>
</dbReference>
<dbReference type="PANTHER" id="PTHR10000">
    <property type="entry name" value="PHOSPHOSERINE PHOSPHATASE"/>
    <property type="match status" value="1"/>
</dbReference>
<dbReference type="SUPFAM" id="SSF56784">
    <property type="entry name" value="HAD-like"/>
    <property type="match status" value="1"/>
</dbReference>
<accession>A0A926DJE8</accession>
<dbReference type="Gene3D" id="3.40.50.1000">
    <property type="entry name" value="HAD superfamily/HAD-like"/>
    <property type="match status" value="1"/>
</dbReference>
<dbReference type="RefSeq" id="WP_249280590.1">
    <property type="nucleotide sequence ID" value="NZ_JACRSS010000004.1"/>
</dbReference>
<dbReference type="SFLD" id="SFLDS00003">
    <property type="entry name" value="Haloacid_Dehalogenase"/>
    <property type="match status" value="1"/>
</dbReference>
<proteinExistence type="predicted"/>
<protein>
    <submittedName>
        <fullName evidence="1">HAD family phosphatase</fullName>
    </submittedName>
</protein>
<gene>
    <name evidence="1" type="ORF">H8693_08370</name>
</gene>
<organism evidence="1 2">
    <name type="scientific">Guopingia tenuis</name>
    <dbReference type="NCBI Taxonomy" id="2763656"/>
    <lineage>
        <taxon>Bacteria</taxon>
        <taxon>Bacillati</taxon>
        <taxon>Bacillota</taxon>
        <taxon>Clostridia</taxon>
        <taxon>Christensenellales</taxon>
        <taxon>Christensenellaceae</taxon>
        <taxon>Guopingia</taxon>
    </lineage>
</organism>
<dbReference type="EMBL" id="JACRSS010000004">
    <property type="protein sequence ID" value="MBC8538946.1"/>
    <property type="molecule type" value="Genomic_DNA"/>
</dbReference>
<dbReference type="InterPro" id="IPR006379">
    <property type="entry name" value="HAD-SF_hydro_IIB"/>
</dbReference>
<dbReference type="Proteomes" id="UP000617951">
    <property type="component" value="Unassembled WGS sequence"/>
</dbReference>
<sequence>MDIRLIVVDLDGTLMQKDETVSPRAQAAFARAREKGIRAVVATGRSMAEGQHGAEAVGADGYMITLAGAQIMDRQTGREIYVRHLPLEQSLAVADIVDASEQTYFQLYSGTDLVSTHKAVKLIHDCELPAGYAEAAVKKMVLVPNLREYLEKTGKPGEKYFILSKEPGRIEAIRQEMEKIPDMFVVRAHPYGIETMQKNVNKGTALRILREHLGLKKEQVLVMGDSENDLALFAEGGFRVAMGNAYPCLKERADYIAPRFDEDGVARAIEELLLRD</sequence>
<name>A0A926DJE8_9FIRM</name>
<dbReference type="InterPro" id="IPR000150">
    <property type="entry name" value="Cof"/>
</dbReference>
<dbReference type="AlphaFoldDB" id="A0A926DJE8"/>
<dbReference type="InterPro" id="IPR023214">
    <property type="entry name" value="HAD_sf"/>
</dbReference>
<dbReference type="SFLD" id="SFLDG01140">
    <property type="entry name" value="C2.B:_Phosphomannomutase_and_P"/>
    <property type="match status" value="1"/>
</dbReference>
<dbReference type="GO" id="GO:0000287">
    <property type="term" value="F:magnesium ion binding"/>
    <property type="evidence" value="ECO:0007669"/>
    <property type="project" value="TreeGrafter"/>
</dbReference>
<dbReference type="GO" id="GO:0005829">
    <property type="term" value="C:cytosol"/>
    <property type="evidence" value="ECO:0007669"/>
    <property type="project" value="TreeGrafter"/>
</dbReference>
<dbReference type="Pfam" id="PF08282">
    <property type="entry name" value="Hydrolase_3"/>
    <property type="match status" value="1"/>
</dbReference>
<dbReference type="PANTHER" id="PTHR10000:SF8">
    <property type="entry name" value="HAD SUPERFAMILY HYDROLASE-LIKE, TYPE 3"/>
    <property type="match status" value="1"/>
</dbReference>
<dbReference type="NCBIfam" id="TIGR00099">
    <property type="entry name" value="Cof-subfamily"/>
    <property type="match status" value="1"/>
</dbReference>
<keyword evidence="2" id="KW-1185">Reference proteome</keyword>
<reference evidence="1" key="1">
    <citation type="submission" date="2020-08" db="EMBL/GenBank/DDBJ databases">
        <title>Genome public.</title>
        <authorList>
            <person name="Liu C."/>
            <person name="Sun Q."/>
        </authorList>
    </citation>
    <scope>NUCLEOTIDE SEQUENCE</scope>
    <source>
        <strain evidence="1">NSJ-63</strain>
    </source>
</reference>
<evidence type="ECO:0000313" key="2">
    <source>
        <dbReference type="Proteomes" id="UP000617951"/>
    </source>
</evidence>
<evidence type="ECO:0000313" key="1">
    <source>
        <dbReference type="EMBL" id="MBC8538946.1"/>
    </source>
</evidence>
<comment type="caution">
    <text evidence="1">The sequence shown here is derived from an EMBL/GenBank/DDBJ whole genome shotgun (WGS) entry which is preliminary data.</text>
</comment>
<dbReference type="NCBIfam" id="TIGR01484">
    <property type="entry name" value="HAD-SF-IIB"/>
    <property type="match status" value="1"/>
</dbReference>
<dbReference type="InterPro" id="IPR036412">
    <property type="entry name" value="HAD-like_sf"/>
</dbReference>